<proteinExistence type="predicted"/>
<dbReference type="PANTHER" id="PTHR12069">
    <property type="entry name" value="DNA-DIRECTED RNA POLYMERASES III 80 KDA POLYPEPTIDE RNA POLYMERASE III SUBUNIT 5"/>
    <property type="match status" value="1"/>
</dbReference>
<dbReference type="InterPro" id="IPR006886">
    <property type="entry name" value="RNA_pol_III_Rpc5"/>
</dbReference>
<dbReference type="GO" id="GO:0042797">
    <property type="term" value="P:tRNA transcription by RNA polymerase III"/>
    <property type="evidence" value="ECO:0007669"/>
    <property type="project" value="TreeGrafter"/>
</dbReference>
<evidence type="ECO:0000313" key="2">
    <source>
        <dbReference type="EMBL" id="PSS30811.1"/>
    </source>
</evidence>
<dbReference type="OrthoDB" id="340681at2759"/>
<evidence type="ECO:0000256" key="1">
    <source>
        <dbReference type="SAM" id="MobiDB-lite"/>
    </source>
</evidence>
<dbReference type="GO" id="GO:0005666">
    <property type="term" value="C:RNA polymerase III complex"/>
    <property type="evidence" value="ECO:0007669"/>
    <property type="project" value="TreeGrafter"/>
</dbReference>
<feature type="compositionally biased region" description="Basic and acidic residues" evidence="1">
    <location>
        <begin position="68"/>
        <end position="83"/>
    </location>
</feature>
<dbReference type="STRING" id="1590841.A0A2R6RLA5"/>
<dbReference type="Proteomes" id="UP000241394">
    <property type="component" value="Chromosome LG5"/>
</dbReference>
<dbReference type="OMA" id="MVWIASS"/>
<keyword evidence="2" id="KW-0804">Transcription</keyword>
<comment type="caution">
    <text evidence="2">The sequence shown here is derived from an EMBL/GenBank/DDBJ whole genome shotgun (WGS) entry which is preliminary data.</text>
</comment>
<sequence>MADMDLDELDGPRQAPTRTSRFAPKNSKLKPQPNLKFKPEPQEFGSIPPPKKEEFDSQENESAAAVKMDVDGKSEGEETKYDQTEEDDDEDRVGREIDVFLTPQIDSNTQLYVLQYPLRPCWRPYELDERCEEVRVRPTSAEVEIDLSIDLDSKNYDADADPRMRMTKQTLSSSVTPMRATGYAVGVLIGNKLHINPSRAVVQLRHSMKHLRSGGSNKNCVTRNVEATIMSEDLKDEKSAGPSKKQNKQPGILNDHNNDLGEGWVSLKYHPSESDFSARYLRKMAVGESSPIQFSMKPNDYISSFCPGAFNDNIKPQGPPRRYPYIVAKFCFSQNLTSLSILNFMNL</sequence>
<dbReference type="PANTHER" id="PTHR12069:SF0">
    <property type="entry name" value="DNA-DIRECTED RNA POLYMERASE III SUBUNIT RPC5"/>
    <property type="match status" value="1"/>
</dbReference>
<name>A0A2R6RLA5_ACTCC</name>
<dbReference type="Pfam" id="PF04801">
    <property type="entry name" value="RPC5"/>
    <property type="match status" value="1"/>
</dbReference>
<gene>
    <name evidence="2" type="ORF">CEY00_Acc06096</name>
</gene>
<dbReference type="AlphaFoldDB" id="A0A2R6RLA5"/>
<accession>A0A2R6RLA5</accession>
<feature type="region of interest" description="Disordered" evidence="1">
    <location>
        <begin position="231"/>
        <end position="255"/>
    </location>
</feature>
<organism evidence="2 3">
    <name type="scientific">Actinidia chinensis var. chinensis</name>
    <name type="common">Chinese soft-hair kiwi</name>
    <dbReference type="NCBI Taxonomy" id="1590841"/>
    <lineage>
        <taxon>Eukaryota</taxon>
        <taxon>Viridiplantae</taxon>
        <taxon>Streptophyta</taxon>
        <taxon>Embryophyta</taxon>
        <taxon>Tracheophyta</taxon>
        <taxon>Spermatophyta</taxon>
        <taxon>Magnoliopsida</taxon>
        <taxon>eudicotyledons</taxon>
        <taxon>Gunneridae</taxon>
        <taxon>Pentapetalae</taxon>
        <taxon>asterids</taxon>
        <taxon>Ericales</taxon>
        <taxon>Actinidiaceae</taxon>
        <taxon>Actinidia</taxon>
    </lineage>
</organism>
<dbReference type="InParanoid" id="A0A2R6RLA5"/>
<protein>
    <submittedName>
        <fullName evidence="2">DNA-directed RNA polymerase III subunit like</fullName>
    </submittedName>
</protein>
<dbReference type="EMBL" id="NKQK01000005">
    <property type="protein sequence ID" value="PSS30811.1"/>
    <property type="molecule type" value="Genomic_DNA"/>
</dbReference>
<keyword evidence="2" id="KW-0240">DNA-directed RNA polymerase</keyword>
<reference evidence="2 3" key="1">
    <citation type="submission" date="2017-07" db="EMBL/GenBank/DDBJ databases">
        <title>An improved, manually edited Actinidia chinensis var. chinensis (kiwifruit) genome highlights the challenges associated with draft genomes and gene prediction in plants.</title>
        <authorList>
            <person name="Pilkington S."/>
            <person name="Crowhurst R."/>
            <person name="Hilario E."/>
            <person name="Nardozza S."/>
            <person name="Fraser L."/>
            <person name="Peng Y."/>
            <person name="Gunaseelan K."/>
            <person name="Simpson R."/>
            <person name="Tahir J."/>
            <person name="Deroles S."/>
            <person name="Templeton K."/>
            <person name="Luo Z."/>
            <person name="Davy M."/>
            <person name="Cheng C."/>
            <person name="Mcneilage M."/>
            <person name="Scaglione D."/>
            <person name="Liu Y."/>
            <person name="Zhang Q."/>
            <person name="Datson P."/>
            <person name="De Silva N."/>
            <person name="Gardiner S."/>
            <person name="Bassett H."/>
            <person name="Chagne D."/>
            <person name="Mccallum J."/>
            <person name="Dzierzon H."/>
            <person name="Deng C."/>
            <person name="Wang Y.-Y."/>
            <person name="Barron N."/>
            <person name="Manako K."/>
            <person name="Bowen J."/>
            <person name="Foster T."/>
            <person name="Erridge Z."/>
            <person name="Tiffin H."/>
            <person name="Waite C."/>
            <person name="Davies K."/>
            <person name="Grierson E."/>
            <person name="Laing W."/>
            <person name="Kirk R."/>
            <person name="Chen X."/>
            <person name="Wood M."/>
            <person name="Montefiori M."/>
            <person name="Brummell D."/>
            <person name="Schwinn K."/>
            <person name="Catanach A."/>
            <person name="Fullerton C."/>
            <person name="Li D."/>
            <person name="Meiyalaghan S."/>
            <person name="Nieuwenhuizen N."/>
            <person name="Read N."/>
            <person name="Prakash R."/>
            <person name="Hunter D."/>
            <person name="Zhang H."/>
            <person name="Mckenzie M."/>
            <person name="Knabel M."/>
            <person name="Harris A."/>
            <person name="Allan A."/>
            <person name="Chen A."/>
            <person name="Janssen B."/>
            <person name="Plunkett B."/>
            <person name="Dwamena C."/>
            <person name="Voogd C."/>
            <person name="Leif D."/>
            <person name="Lafferty D."/>
            <person name="Souleyre E."/>
            <person name="Varkonyi-Gasic E."/>
            <person name="Gambi F."/>
            <person name="Hanley J."/>
            <person name="Yao J.-L."/>
            <person name="Cheung J."/>
            <person name="David K."/>
            <person name="Warren B."/>
            <person name="Marsh K."/>
            <person name="Snowden K."/>
            <person name="Lin-Wang K."/>
            <person name="Brian L."/>
            <person name="Martinez-Sanchez M."/>
            <person name="Wang M."/>
            <person name="Ileperuma N."/>
            <person name="Macnee N."/>
            <person name="Campin R."/>
            <person name="Mcatee P."/>
            <person name="Drummond R."/>
            <person name="Espley R."/>
            <person name="Ireland H."/>
            <person name="Wu R."/>
            <person name="Atkinson R."/>
            <person name="Karunairetnam S."/>
            <person name="Bulley S."/>
            <person name="Chunkath S."/>
            <person name="Hanley Z."/>
            <person name="Storey R."/>
            <person name="Thrimawithana A."/>
            <person name="Thomson S."/>
            <person name="David C."/>
            <person name="Testolin R."/>
        </authorList>
    </citation>
    <scope>NUCLEOTIDE SEQUENCE [LARGE SCALE GENOMIC DNA]</scope>
    <source>
        <strain evidence="3">cv. Red5</strain>
        <tissue evidence="2">Young leaf</tissue>
    </source>
</reference>
<dbReference type="Gramene" id="PSS30811">
    <property type="protein sequence ID" value="PSS30811"/>
    <property type="gene ID" value="CEY00_Acc06096"/>
</dbReference>
<reference evidence="3" key="2">
    <citation type="journal article" date="2018" name="BMC Genomics">
        <title>A manually annotated Actinidia chinensis var. chinensis (kiwifruit) genome highlights the challenges associated with draft genomes and gene prediction in plants.</title>
        <authorList>
            <person name="Pilkington S.M."/>
            <person name="Crowhurst R."/>
            <person name="Hilario E."/>
            <person name="Nardozza S."/>
            <person name="Fraser L."/>
            <person name="Peng Y."/>
            <person name="Gunaseelan K."/>
            <person name="Simpson R."/>
            <person name="Tahir J."/>
            <person name="Deroles S.C."/>
            <person name="Templeton K."/>
            <person name="Luo Z."/>
            <person name="Davy M."/>
            <person name="Cheng C."/>
            <person name="McNeilage M."/>
            <person name="Scaglione D."/>
            <person name="Liu Y."/>
            <person name="Zhang Q."/>
            <person name="Datson P."/>
            <person name="De Silva N."/>
            <person name="Gardiner S.E."/>
            <person name="Bassett H."/>
            <person name="Chagne D."/>
            <person name="McCallum J."/>
            <person name="Dzierzon H."/>
            <person name="Deng C."/>
            <person name="Wang Y.Y."/>
            <person name="Barron L."/>
            <person name="Manako K."/>
            <person name="Bowen J."/>
            <person name="Foster T.M."/>
            <person name="Erridge Z.A."/>
            <person name="Tiffin H."/>
            <person name="Waite C.N."/>
            <person name="Davies K.M."/>
            <person name="Grierson E.P."/>
            <person name="Laing W.A."/>
            <person name="Kirk R."/>
            <person name="Chen X."/>
            <person name="Wood M."/>
            <person name="Montefiori M."/>
            <person name="Brummell D.A."/>
            <person name="Schwinn K.E."/>
            <person name="Catanach A."/>
            <person name="Fullerton C."/>
            <person name="Li D."/>
            <person name="Meiyalaghan S."/>
            <person name="Nieuwenhuizen N."/>
            <person name="Read N."/>
            <person name="Prakash R."/>
            <person name="Hunter D."/>
            <person name="Zhang H."/>
            <person name="McKenzie M."/>
            <person name="Knabel M."/>
            <person name="Harris A."/>
            <person name="Allan A.C."/>
            <person name="Gleave A."/>
            <person name="Chen A."/>
            <person name="Janssen B.J."/>
            <person name="Plunkett B."/>
            <person name="Ampomah-Dwamena C."/>
            <person name="Voogd C."/>
            <person name="Leif D."/>
            <person name="Lafferty D."/>
            <person name="Souleyre E.J.F."/>
            <person name="Varkonyi-Gasic E."/>
            <person name="Gambi F."/>
            <person name="Hanley J."/>
            <person name="Yao J.L."/>
            <person name="Cheung J."/>
            <person name="David K.M."/>
            <person name="Warren B."/>
            <person name="Marsh K."/>
            <person name="Snowden K.C."/>
            <person name="Lin-Wang K."/>
            <person name="Brian L."/>
            <person name="Martinez-Sanchez M."/>
            <person name="Wang M."/>
            <person name="Ileperuma N."/>
            <person name="Macnee N."/>
            <person name="Campin R."/>
            <person name="McAtee P."/>
            <person name="Drummond R.S.M."/>
            <person name="Espley R.V."/>
            <person name="Ireland H.S."/>
            <person name="Wu R."/>
            <person name="Atkinson R.G."/>
            <person name="Karunairetnam S."/>
            <person name="Bulley S."/>
            <person name="Chunkath S."/>
            <person name="Hanley Z."/>
            <person name="Storey R."/>
            <person name="Thrimawithana A.H."/>
            <person name="Thomson S."/>
            <person name="David C."/>
            <person name="Testolin R."/>
            <person name="Huang H."/>
            <person name="Hellens R.P."/>
            <person name="Schaffer R.J."/>
        </authorList>
    </citation>
    <scope>NUCLEOTIDE SEQUENCE [LARGE SCALE GENOMIC DNA]</scope>
    <source>
        <strain evidence="3">cv. Red5</strain>
    </source>
</reference>
<evidence type="ECO:0000313" key="3">
    <source>
        <dbReference type="Proteomes" id="UP000241394"/>
    </source>
</evidence>
<feature type="region of interest" description="Disordered" evidence="1">
    <location>
        <begin position="1"/>
        <end position="91"/>
    </location>
</feature>
<keyword evidence="3" id="KW-1185">Reference proteome</keyword>